<dbReference type="InterPro" id="IPR016186">
    <property type="entry name" value="C-type_lectin-like/link_sf"/>
</dbReference>
<evidence type="ECO:0000313" key="5">
    <source>
        <dbReference type="Proteomes" id="UP000239068"/>
    </source>
</evidence>
<evidence type="ECO:0000313" key="4">
    <source>
        <dbReference type="EMBL" id="PQJ76296.1"/>
    </source>
</evidence>
<dbReference type="CDD" id="cd00037">
    <property type="entry name" value="CLECT"/>
    <property type="match status" value="1"/>
</dbReference>
<dbReference type="PROSITE" id="PS50041">
    <property type="entry name" value="C_TYPE_LECTIN_2"/>
    <property type="match status" value="1"/>
</dbReference>
<evidence type="ECO:0000256" key="2">
    <source>
        <dbReference type="SAM" id="SignalP"/>
    </source>
</evidence>
<feature type="non-terminal residue" evidence="4">
    <location>
        <position position="438"/>
    </location>
</feature>
<comment type="caution">
    <text evidence="4">The sequence shown here is derived from an EMBL/GenBank/DDBJ whole genome shotgun (WGS) entry which is preliminary data.</text>
</comment>
<keyword evidence="1" id="KW-0727">SH2 domain</keyword>
<dbReference type="Proteomes" id="UP000239068">
    <property type="component" value="Unassembled WGS sequence"/>
</dbReference>
<gene>
    <name evidence="4" type="ORF">BTO16_10265</name>
</gene>
<feature type="signal peptide" evidence="2">
    <location>
        <begin position="1"/>
        <end position="21"/>
    </location>
</feature>
<organism evidence="4 5">
    <name type="scientific">Polaribacter glomeratus</name>
    <dbReference type="NCBI Taxonomy" id="102"/>
    <lineage>
        <taxon>Bacteria</taxon>
        <taxon>Pseudomonadati</taxon>
        <taxon>Bacteroidota</taxon>
        <taxon>Flavobacteriia</taxon>
        <taxon>Flavobacteriales</taxon>
        <taxon>Flavobacteriaceae</taxon>
    </lineage>
</organism>
<feature type="domain" description="C-type lectin" evidence="3">
    <location>
        <begin position="69"/>
        <end position="171"/>
    </location>
</feature>
<dbReference type="InterPro" id="IPR051846">
    <property type="entry name" value="SH2_domain_adapters"/>
</dbReference>
<accession>A0A2S7WFW3</accession>
<dbReference type="InterPro" id="IPR032179">
    <property type="entry name" value="Cry22Aa_Ig-like"/>
</dbReference>
<protein>
    <recommendedName>
        <fullName evidence="3">C-type lectin domain-containing protein</fullName>
    </recommendedName>
</protein>
<feature type="chain" id="PRO_5015628622" description="C-type lectin domain-containing protein" evidence="2">
    <location>
        <begin position="22"/>
        <end position="438"/>
    </location>
</feature>
<dbReference type="InterPro" id="IPR001304">
    <property type="entry name" value="C-type_lectin-like"/>
</dbReference>
<dbReference type="PANTHER" id="PTHR15127:SF32">
    <property type="entry name" value="HEAVYWEIGHT, ISOFORM A"/>
    <property type="match status" value="1"/>
</dbReference>
<keyword evidence="2" id="KW-0732">Signal</keyword>
<evidence type="ECO:0000259" key="3">
    <source>
        <dbReference type="PROSITE" id="PS50041"/>
    </source>
</evidence>
<sequence>MNKKITLVFVSFLFAISTTFGNNDNFFFENDIFTVVKNDFKSNQKTVSDFAAVTTTSPIISGFSSLEQYNNSSYYISDIAYTWDDAIIATNAVGGHLAVITTTAENDHIFAQMQAQGNQDNLLIGAFESSEGIFEWVNGEPYTNNIGGAVDNIPAGLNSFIVRNDNGGWMDYFGPGSSVTIKIIMEVPIPDTIKPVITLSGANPQIIEVGTNYTELGATATDNVDAANTLLVVSTVNNQDTGVVGSFTVDYTVSDVATNAAIIVTRTVNVVDVTKPVITLAGSNPQTIEVFSVYDDLTGAIATDNYDDNVALTANIQVISNVNSSLVGTYTATYNVVDSESNVADEITKTVHVVDTTLPEIFLVGLNPQIVEIGKGYNELGATATDNYDPDSALISNITNTSNVNTATAGSYLVSYNVTDANSNTAITVERIVIVKSN</sequence>
<dbReference type="InterPro" id="IPR013783">
    <property type="entry name" value="Ig-like_fold"/>
</dbReference>
<dbReference type="InterPro" id="IPR016187">
    <property type="entry name" value="CTDL_fold"/>
</dbReference>
<dbReference type="EMBL" id="MSCM01000002">
    <property type="protein sequence ID" value="PQJ76296.1"/>
    <property type="molecule type" value="Genomic_DNA"/>
</dbReference>
<keyword evidence="5" id="KW-1185">Reference proteome</keyword>
<proteinExistence type="predicted"/>
<dbReference type="PANTHER" id="PTHR15127">
    <property type="entry name" value="HEAVYWEIGHT, ISOFORM A"/>
    <property type="match status" value="1"/>
</dbReference>
<reference evidence="4 5" key="1">
    <citation type="submission" date="2016-12" db="EMBL/GenBank/DDBJ databases">
        <title>Trade-off between light-utilization and light-protection in marine flavobacteria.</title>
        <authorList>
            <person name="Kumagai Y."/>
            <person name="Yoshizawa S."/>
            <person name="Kogure K."/>
            <person name="Iwasaki W."/>
        </authorList>
    </citation>
    <scope>NUCLEOTIDE SEQUENCE [LARGE SCALE GENOMIC DNA]</scope>
    <source>
        <strain evidence="4 5">ATCC 43844</strain>
    </source>
</reference>
<dbReference type="GO" id="GO:0001784">
    <property type="term" value="F:phosphotyrosine residue binding"/>
    <property type="evidence" value="ECO:0007669"/>
    <property type="project" value="TreeGrafter"/>
</dbReference>
<dbReference type="RefSeq" id="WP_170064450.1">
    <property type="nucleotide sequence ID" value="NZ_MSCM01000002.1"/>
</dbReference>
<dbReference type="Gene3D" id="2.60.40.10">
    <property type="entry name" value="Immunoglobulins"/>
    <property type="match status" value="3"/>
</dbReference>
<name>A0A2S7WFW3_9FLAO</name>
<evidence type="ECO:0000256" key="1">
    <source>
        <dbReference type="ARBA" id="ARBA00022999"/>
    </source>
</evidence>
<dbReference type="AlphaFoldDB" id="A0A2S7WFW3"/>
<dbReference type="Gene3D" id="3.10.100.10">
    <property type="entry name" value="Mannose-Binding Protein A, subunit A"/>
    <property type="match status" value="1"/>
</dbReference>
<dbReference type="SUPFAM" id="SSF56436">
    <property type="entry name" value="C-type lectin-like"/>
    <property type="match status" value="1"/>
</dbReference>
<dbReference type="Pfam" id="PF16403">
    <property type="entry name" value="Bact_surface_Ig-like"/>
    <property type="match status" value="3"/>
</dbReference>